<dbReference type="AlphaFoldDB" id="A0A9W7EGZ6"/>
<gene>
    <name evidence="3" type="ORF">TL16_g07783</name>
</gene>
<dbReference type="GO" id="GO:0019441">
    <property type="term" value="P:L-tryptophan catabolic process to kynurenine"/>
    <property type="evidence" value="ECO:0007669"/>
    <property type="project" value="InterPro"/>
</dbReference>
<name>A0A9W7EGZ6_9STRA</name>
<dbReference type="EMBL" id="BLQM01000249">
    <property type="protein sequence ID" value="GMH78392.1"/>
    <property type="molecule type" value="Genomic_DNA"/>
</dbReference>
<dbReference type="InterPro" id="IPR007325">
    <property type="entry name" value="KFase/CYL"/>
</dbReference>
<evidence type="ECO:0000313" key="3">
    <source>
        <dbReference type="EMBL" id="GMH78392.1"/>
    </source>
</evidence>
<comment type="caution">
    <text evidence="3">The sequence shown here is derived from an EMBL/GenBank/DDBJ whole genome shotgun (WGS) entry which is preliminary data.</text>
</comment>
<evidence type="ECO:0000256" key="2">
    <source>
        <dbReference type="SAM" id="MobiDB-lite"/>
    </source>
</evidence>
<dbReference type="GO" id="GO:0004061">
    <property type="term" value="F:arylformamidase activity"/>
    <property type="evidence" value="ECO:0007669"/>
    <property type="project" value="InterPro"/>
</dbReference>
<dbReference type="Pfam" id="PF04199">
    <property type="entry name" value="Cyclase"/>
    <property type="match status" value="1"/>
</dbReference>
<reference evidence="4" key="1">
    <citation type="journal article" date="2023" name="Commun. Biol.">
        <title>Genome analysis of Parmales, the sister group of diatoms, reveals the evolutionary specialization of diatoms from phago-mixotrophs to photoautotrophs.</title>
        <authorList>
            <person name="Ban H."/>
            <person name="Sato S."/>
            <person name="Yoshikawa S."/>
            <person name="Yamada K."/>
            <person name="Nakamura Y."/>
            <person name="Ichinomiya M."/>
            <person name="Sato N."/>
            <person name="Blanc-Mathieu R."/>
            <person name="Endo H."/>
            <person name="Kuwata A."/>
            <person name="Ogata H."/>
        </authorList>
    </citation>
    <scope>NUCLEOTIDE SEQUENCE [LARGE SCALE GENOMIC DNA]</scope>
</reference>
<dbReference type="InterPro" id="IPR037175">
    <property type="entry name" value="KFase_sf"/>
</dbReference>
<protein>
    <submittedName>
        <fullName evidence="3">Uncharacterized protein</fullName>
    </submittedName>
</protein>
<evidence type="ECO:0000313" key="4">
    <source>
        <dbReference type="Proteomes" id="UP001162640"/>
    </source>
</evidence>
<feature type="compositionally biased region" description="Polar residues" evidence="2">
    <location>
        <begin position="32"/>
        <end position="44"/>
    </location>
</feature>
<sequence>MFSSSPAKGGPSKMSKIFKKRSKTQEPPPPSQSIELPTSEFPTPNTTPVPSPARGFTPKRITLRQELDPFNVSASASNIDLGLDDPDAKRLLHDVSMSYTFPCKYWLRLTPIILLTSTFSSIITSLALRSYKPYDGSAKDYHKIWEKYFINSRYIDLTREVGPGSPVDDFTVMPTLTNGKCWKYIEGFCEVGEEFTYTDHGFVGTEVRFNEGSLGSGIEVPAKWNEYGATISDVPGSVSLRPLYVIDVTSKVESDASYVVSVQDILDFEEEGFTGEIAEGSVVAFRSGWGKKYNTYTDDGIPSEFSSVSLEALKFLHMDRMVLMHGVEPLDTDSSENKLGAAWLAHNNRLWMKGLARLDEVPQHGCLITLTTFPLKGLTSGNFGRHVAICPDHNFYDAASWGEKFHTNDQGGELNLKEHPLRRGTNGVMVVDKDADPTEYCKSVTSLGCDEEGNPVWE</sequence>
<dbReference type="Proteomes" id="UP001162640">
    <property type="component" value="Unassembled WGS sequence"/>
</dbReference>
<dbReference type="SUPFAM" id="SSF102198">
    <property type="entry name" value="Putative cyclase"/>
    <property type="match status" value="1"/>
</dbReference>
<evidence type="ECO:0000256" key="1">
    <source>
        <dbReference type="ARBA" id="ARBA00007865"/>
    </source>
</evidence>
<proteinExistence type="inferred from homology"/>
<feature type="region of interest" description="Disordered" evidence="2">
    <location>
        <begin position="1"/>
        <end position="56"/>
    </location>
</feature>
<organism evidence="3 4">
    <name type="scientific">Triparma laevis f. inornata</name>
    <dbReference type="NCBI Taxonomy" id="1714386"/>
    <lineage>
        <taxon>Eukaryota</taxon>
        <taxon>Sar</taxon>
        <taxon>Stramenopiles</taxon>
        <taxon>Ochrophyta</taxon>
        <taxon>Bolidophyceae</taxon>
        <taxon>Parmales</taxon>
        <taxon>Triparmaceae</taxon>
        <taxon>Triparma</taxon>
    </lineage>
</organism>
<accession>A0A9W7EGZ6</accession>
<dbReference type="Gene3D" id="3.50.30.50">
    <property type="entry name" value="Putative cyclase"/>
    <property type="match status" value="1"/>
</dbReference>
<comment type="similarity">
    <text evidence="1">Belongs to the Cyclase 1 superfamily.</text>
</comment>